<dbReference type="PANTHER" id="PTHR42924">
    <property type="entry name" value="EXONUCLEASE"/>
    <property type="match status" value="1"/>
</dbReference>
<dbReference type="Gene3D" id="3.20.20.140">
    <property type="entry name" value="Metal-dependent hydrolases"/>
    <property type="match status" value="1"/>
</dbReference>
<dbReference type="InterPro" id="IPR054787">
    <property type="entry name" value="TrlF_ATPase"/>
</dbReference>
<dbReference type="Gene3D" id="3.40.50.300">
    <property type="entry name" value="P-loop containing nucleotide triphosphate hydrolases"/>
    <property type="match status" value="2"/>
</dbReference>
<feature type="coiled-coil region" evidence="1">
    <location>
        <begin position="632"/>
        <end position="676"/>
    </location>
</feature>
<dbReference type="PANTHER" id="PTHR42924:SF3">
    <property type="entry name" value="POLYMERASE_HISTIDINOL PHOSPHATASE N-TERMINAL DOMAIN-CONTAINING PROTEIN"/>
    <property type="match status" value="1"/>
</dbReference>
<dbReference type="SUPFAM" id="SSF89550">
    <property type="entry name" value="PHP domain-like"/>
    <property type="match status" value="1"/>
</dbReference>
<evidence type="ECO:0000313" key="3">
    <source>
        <dbReference type="EMBL" id="MFD2913548.1"/>
    </source>
</evidence>
<feature type="domain" description="Polymerase/histidinol phosphatase N-terminal" evidence="2">
    <location>
        <begin position="11"/>
        <end position="80"/>
    </location>
</feature>
<dbReference type="InterPro" id="IPR052018">
    <property type="entry name" value="PHP_domain"/>
</dbReference>
<dbReference type="InterPro" id="IPR004013">
    <property type="entry name" value="PHP_dom"/>
</dbReference>
<dbReference type="RefSeq" id="WP_204730972.1">
    <property type="nucleotide sequence ID" value="NZ_JAFBDK010000032.1"/>
</dbReference>
<dbReference type="InterPro" id="IPR016195">
    <property type="entry name" value="Pol/histidinol_Pase-like"/>
</dbReference>
<evidence type="ECO:0000259" key="2">
    <source>
        <dbReference type="SMART" id="SM00481"/>
    </source>
</evidence>
<sequence length="927" mass="106567">MDFRGNRWYKCDLHLHTPESICFSDKDVTPKEWVEACINKGLDVVAVTDHNSGNYIDKVLEEAEGTGLTVFPGVEITCDSAKVHLLILFDKHKRTSDINGFLQYCGIEEHKFAQQDATTSERENIFTVAEKASERGALVIAAHIDEYNGISEMSYQKMSDFLDKNYINGVQVVNGELLDQTEVSTPDLLESLKTRYSRIDVNLLREWKNAVKLSLEKNKAILTFSDNPSGQGQTTHGLWGIGNRYTWIKMKEEVTLESLRHALLMPRQKIKNDFQSKSIPYATPDLTIKGLEIKNSNLNSEKPLEIHFNPQMNTIIGGRGTGKSSINRIIRGLLGGNSELNDFNELLKEQTDFFKVNESVRGEESKGVLKAETEIDLYLQRLGRTYKINYINFNGVECDKSFYVLNDFDEYEVCDSSILELFQAEIYSQKQIYNIASRPNALREKIDQSIDGFNEHKNMIDAIKNKYFEITARMRTIEKRLENKSRLEIDINDMKERLKEFEEKGYQSTLKKQEEAEIENSQLQSVINDLDRKKETLSDFQKEFSYPDISKFNYNSKSAANLKQILEDNYQQFQEVIAKLEEGKTILATVQTSLKDAIASSAWQLHLKEVKVEYENLQERLGPEDLSDLSNIESLSNRLSQKEKEMAELMDDEIKLNDLSKELEELISEYLEIRKMVTLRRREFLKDTLADISNINISVSPFRDIINYEDELRKILQRAEAFTEDFQKVNSIIFSGQVERTIKAFSESIVSIKYDGIIDNRFSRRFNTFIQNLSDEQIDKIKLLYPEDKIEVQYKSNEASPFKSISNASAGQKTSAILTFLLSYGNSPLLLDQPEDDLDNQLIYDLIVNRLSHSKNHRQIITVTHNANIPVNGDSEWVIAMNSESKDIEVMHEGSIEDQNVKEAICNIMEGGREAFELRAKRYNLNA</sequence>
<dbReference type="CDD" id="cd07432">
    <property type="entry name" value="PHP_HisPPase"/>
    <property type="match status" value="1"/>
</dbReference>
<protein>
    <submittedName>
        <fullName evidence="3">TrlF family AAA-like ATPase</fullName>
    </submittedName>
</protein>
<reference evidence="4" key="1">
    <citation type="journal article" date="2019" name="Int. J. Syst. Evol. Microbiol.">
        <title>The Global Catalogue of Microorganisms (GCM) 10K type strain sequencing project: providing services to taxonomists for standard genome sequencing and annotation.</title>
        <authorList>
            <consortium name="The Broad Institute Genomics Platform"/>
            <consortium name="The Broad Institute Genome Sequencing Center for Infectious Disease"/>
            <person name="Wu L."/>
            <person name="Ma J."/>
        </authorList>
    </citation>
    <scope>NUCLEOTIDE SEQUENCE [LARGE SCALE GENOMIC DNA]</scope>
    <source>
        <strain evidence="4">KCTC 13528</strain>
    </source>
</reference>
<dbReference type="NCBIfam" id="NF045780">
    <property type="entry name" value="TrlF_fam_ATP"/>
    <property type="match status" value="1"/>
</dbReference>
<proteinExistence type="predicted"/>
<dbReference type="EMBL" id="JBHUPG010000032">
    <property type="protein sequence ID" value="MFD2913548.1"/>
    <property type="molecule type" value="Genomic_DNA"/>
</dbReference>
<evidence type="ECO:0000256" key="1">
    <source>
        <dbReference type="SAM" id="Coils"/>
    </source>
</evidence>
<dbReference type="InterPro" id="IPR003141">
    <property type="entry name" value="Pol/His_phosphatase_N"/>
</dbReference>
<keyword evidence="4" id="KW-1185">Reference proteome</keyword>
<evidence type="ECO:0000313" key="4">
    <source>
        <dbReference type="Proteomes" id="UP001597561"/>
    </source>
</evidence>
<dbReference type="Pfam" id="PF02811">
    <property type="entry name" value="PHP"/>
    <property type="match status" value="1"/>
</dbReference>
<name>A0ABW5ZN92_9BACL</name>
<comment type="caution">
    <text evidence="3">The sequence shown here is derived from an EMBL/GenBank/DDBJ whole genome shotgun (WGS) entry which is preliminary data.</text>
</comment>
<dbReference type="SUPFAM" id="SSF52540">
    <property type="entry name" value="P-loop containing nucleoside triphosphate hydrolases"/>
    <property type="match status" value="1"/>
</dbReference>
<dbReference type="SMART" id="SM00481">
    <property type="entry name" value="POLIIIAc"/>
    <property type="match status" value="1"/>
</dbReference>
<accession>A0ABW5ZN92</accession>
<organism evidence="3 4">
    <name type="scientific">Jeotgalibacillus terrae</name>
    <dbReference type="NCBI Taxonomy" id="587735"/>
    <lineage>
        <taxon>Bacteria</taxon>
        <taxon>Bacillati</taxon>
        <taxon>Bacillota</taxon>
        <taxon>Bacilli</taxon>
        <taxon>Bacillales</taxon>
        <taxon>Caryophanaceae</taxon>
        <taxon>Jeotgalibacillus</taxon>
    </lineage>
</organism>
<feature type="coiled-coil region" evidence="1">
    <location>
        <begin position="477"/>
        <end position="583"/>
    </location>
</feature>
<gene>
    <name evidence="3" type="ORF">ACFS5P_16795</name>
</gene>
<dbReference type="InterPro" id="IPR027417">
    <property type="entry name" value="P-loop_NTPase"/>
</dbReference>
<dbReference type="Proteomes" id="UP001597561">
    <property type="component" value="Unassembled WGS sequence"/>
</dbReference>
<keyword evidence="1" id="KW-0175">Coiled coil</keyword>